<accession>A0A1F8EFZ3</accession>
<dbReference type="Proteomes" id="UP000176893">
    <property type="component" value="Unassembled WGS sequence"/>
</dbReference>
<evidence type="ECO:0000313" key="1">
    <source>
        <dbReference type="EMBL" id="OGM99229.1"/>
    </source>
</evidence>
<organism evidence="1 2">
    <name type="scientific">Candidatus Yanofskybacteria bacterium RIFCSPHIGHO2_01_FULL_41_26</name>
    <dbReference type="NCBI Taxonomy" id="1802661"/>
    <lineage>
        <taxon>Bacteria</taxon>
        <taxon>Candidatus Yanofskyibacteriota</taxon>
    </lineage>
</organism>
<dbReference type="EMBL" id="MGJB01000001">
    <property type="protein sequence ID" value="OGM99229.1"/>
    <property type="molecule type" value="Genomic_DNA"/>
</dbReference>
<evidence type="ECO:0000313" key="2">
    <source>
        <dbReference type="Proteomes" id="UP000176893"/>
    </source>
</evidence>
<dbReference type="STRING" id="1802661.A2649_03760"/>
<protein>
    <submittedName>
        <fullName evidence="1">Uncharacterized protein</fullName>
    </submittedName>
</protein>
<name>A0A1F8EFZ3_9BACT</name>
<proteinExistence type="predicted"/>
<dbReference type="AlphaFoldDB" id="A0A1F8EFZ3"/>
<gene>
    <name evidence="1" type="ORF">A2649_03760</name>
</gene>
<sequence>MILPSTVQLAVLKFSKSSQEDDPKDKCVMCGKETPYPKSTHIDFRDYYVEGCGQLCGDCWNKTDSRA</sequence>
<comment type="caution">
    <text evidence="1">The sequence shown here is derived from an EMBL/GenBank/DDBJ whole genome shotgun (WGS) entry which is preliminary data.</text>
</comment>
<reference evidence="1 2" key="1">
    <citation type="journal article" date="2016" name="Nat. Commun.">
        <title>Thousands of microbial genomes shed light on interconnected biogeochemical processes in an aquifer system.</title>
        <authorList>
            <person name="Anantharaman K."/>
            <person name="Brown C.T."/>
            <person name="Hug L.A."/>
            <person name="Sharon I."/>
            <person name="Castelle C.J."/>
            <person name="Probst A.J."/>
            <person name="Thomas B.C."/>
            <person name="Singh A."/>
            <person name="Wilkins M.J."/>
            <person name="Karaoz U."/>
            <person name="Brodie E.L."/>
            <person name="Williams K.H."/>
            <person name="Hubbard S.S."/>
            <person name="Banfield J.F."/>
        </authorList>
    </citation>
    <scope>NUCLEOTIDE SEQUENCE [LARGE SCALE GENOMIC DNA]</scope>
</reference>